<dbReference type="AlphaFoldDB" id="A0ABC8UVD1"/>
<dbReference type="EMBL" id="CAUOFW020009168">
    <property type="protein sequence ID" value="CAK9185018.1"/>
    <property type="molecule type" value="Genomic_DNA"/>
</dbReference>
<dbReference type="Pfam" id="PF07797">
    <property type="entry name" value="DUF1639"/>
    <property type="match status" value="1"/>
</dbReference>
<protein>
    <submittedName>
        <fullName evidence="2">Uncharacterized protein</fullName>
    </submittedName>
</protein>
<name>A0ABC8UVD1_9AQUA</name>
<keyword evidence="3" id="KW-1185">Reference proteome</keyword>
<comment type="caution">
    <text evidence="2">The sequence shown here is derived from an EMBL/GenBank/DDBJ whole genome shotgun (WGS) entry which is preliminary data.</text>
</comment>
<sequence>METAPVKSQPLHNFSLPFLRWGQKNHINANHRLRRPFESTRSSPDHQRLSPAEPDSESELENRNKPPVGSETARNNRFSFSPCSAQKQKQNAVVSDRESNKEADVENVCGEVGEGEDLVAKPWNLRPRKTATKVAAEEIGTASLNNGKLPEPGSAVLAIPAFTEAHKVPKSLRLRGFVEGQCSEKKEKRKFWISLSREEIEEDVYALTGGKPSRRPKKRPKNVQKVVDNAFPGFYLVGVSADSYRVHEAVRK</sequence>
<dbReference type="PANTHER" id="PTHR33130">
    <property type="entry name" value="PUTATIVE (DUF1639)-RELATED"/>
    <property type="match status" value="1"/>
</dbReference>
<evidence type="ECO:0000313" key="3">
    <source>
        <dbReference type="Proteomes" id="UP001642360"/>
    </source>
</evidence>
<dbReference type="Proteomes" id="UP001642360">
    <property type="component" value="Unassembled WGS sequence"/>
</dbReference>
<evidence type="ECO:0000313" key="2">
    <source>
        <dbReference type="EMBL" id="CAK9185018.1"/>
    </source>
</evidence>
<evidence type="ECO:0000256" key="1">
    <source>
        <dbReference type="SAM" id="MobiDB-lite"/>
    </source>
</evidence>
<reference evidence="2 3" key="1">
    <citation type="submission" date="2024-02" db="EMBL/GenBank/DDBJ databases">
        <authorList>
            <person name="Vignale AGUSTIN F."/>
            <person name="Sosa J E."/>
            <person name="Modenutti C."/>
        </authorList>
    </citation>
    <scope>NUCLEOTIDE SEQUENCE [LARGE SCALE GENOMIC DNA]</scope>
</reference>
<dbReference type="PANTHER" id="PTHR33130:SF40">
    <property type="entry name" value="CHROMOGRANIN (DUF1639)"/>
    <property type="match status" value="1"/>
</dbReference>
<proteinExistence type="predicted"/>
<accession>A0ABC8UVD1</accession>
<dbReference type="InterPro" id="IPR012438">
    <property type="entry name" value="DUF1639"/>
</dbReference>
<feature type="compositionally biased region" description="Polar residues" evidence="1">
    <location>
        <begin position="72"/>
        <end position="93"/>
    </location>
</feature>
<feature type="compositionally biased region" description="Basic and acidic residues" evidence="1">
    <location>
        <begin position="95"/>
        <end position="104"/>
    </location>
</feature>
<organism evidence="2 3">
    <name type="scientific">Ilex paraguariensis</name>
    <name type="common">yerba mate</name>
    <dbReference type="NCBI Taxonomy" id="185542"/>
    <lineage>
        <taxon>Eukaryota</taxon>
        <taxon>Viridiplantae</taxon>
        <taxon>Streptophyta</taxon>
        <taxon>Embryophyta</taxon>
        <taxon>Tracheophyta</taxon>
        <taxon>Spermatophyta</taxon>
        <taxon>Magnoliopsida</taxon>
        <taxon>eudicotyledons</taxon>
        <taxon>Gunneridae</taxon>
        <taxon>Pentapetalae</taxon>
        <taxon>asterids</taxon>
        <taxon>campanulids</taxon>
        <taxon>Aquifoliales</taxon>
        <taxon>Aquifoliaceae</taxon>
        <taxon>Ilex</taxon>
    </lineage>
</organism>
<feature type="region of interest" description="Disordered" evidence="1">
    <location>
        <begin position="30"/>
        <end position="105"/>
    </location>
</feature>
<gene>
    <name evidence="2" type="ORF">ILEXP_LOCUS55380</name>
</gene>
<feature type="compositionally biased region" description="Basic and acidic residues" evidence="1">
    <location>
        <begin position="35"/>
        <end position="48"/>
    </location>
</feature>